<evidence type="ECO:0000256" key="7">
    <source>
        <dbReference type="ARBA" id="ARBA00022737"/>
    </source>
</evidence>
<dbReference type="Pfam" id="PF23559">
    <property type="entry name" value="WHD_DRP"/>
    <property type="match status" value="1"/>
</dbReference>
<keyword evidence="6" id="KW-0381">Hypersensitive response</keyword>
<dbReference type="AlphaFoldDB" id="A0AA88V5Z9"/>
<dbReference type="InterPro" id="IPR032675">
    <property type="entry name" value="LRR_dom_sf"/>
</dbReference>
<feature type="domain" description="Disease resistance N-terminal" evidence="12">
    <location>
        <begin position="5"/>
        <end position="87"/>
    </location>
</feature>
<dbReference type="Gene3D" id="3.80.10.10">
    <property type="entry name" value="Ribonuclease Inhibitor"/>
    <property type="match status" value="2"/>
</dbReference>
<evidence type="ECO:0000313" key="16">
    <source>
        <dbReference type="Proteomes" id="UP001188597"/>
    </source>
</evidence>
<reference evidence="15" key="1">
    <citation type="submission" date="2022-12" db="EMBL/GenBank/DDBJ databases">
        <title>Draft genome assemblies for two species of Escallonia (Escalloniales).</title>
        <authorList>
            <person name="Chanderbali A."/>
            <person name="Dervinis C."/>
            <person name="Anghel I."/>
            <person name="Soltis D."/>
            <person name="Soltis P."/>
            <person name="Zapata F."/>
        </authorList>
    </citation>
    <scope>NUCLEOTIDE SEQUENCE</scope>
    <source>
        <strain evidence="15">UCBG64.0493</strain>
        <tissue evidence="15">Leaf</tissue>
    </source>
</reference>
<accession>A0AA88V5Z9</accession>
<dbReference type="PANTHER" id="PTHR23155:SF1152">
    <property type="entry name" value="AAA+ ATPASE DOMAIN-CONTAINING PROTEIN"/>
    <property type="match status" value="1"/>
</dbReference>
<evidence type="ECO:0000259" key="11">
    <source>
        <dbReference type="Pfam" id="PF00931"/>
    </source>
</evidence>
<gene>
    <name evidence="15" type="ORF">RJ639_021458</name>
</gene>
<evidence type="ECO:0000256" key="8">
    <source>
        <dbReference type="ARBA" id="ARBA00022741"/>
    </source>
</evidence>
<evidence type="ECO:0000256" key="10">
    <source>
        <dbReference type="ARBA" id="ARBA00022840"/>
    </source>
</evidence>
<evidence type="ECO:0000256" key="5">
    <source>
        <dbReference type="ARBA" id="ARBA00022614"/>
    </source>
</evidence>
<name>A0AA88V5Z9_9ASTE</name>
<keyword evidence="7" id="KW-0677">Repeat</keyword>
<dbReference type="Pfam" id="PF23598">
    <property type="entry name" value="LRR_14"/>
    <property type="match status" value="1"/>
</dbReference>
<dbReference type="InterPro" id="IPR038005">
    <property type="entry name" value="RX-like_CC"/>
</dbReference>
<dbReference type="InterPro" id="IPR042197">
    <property type="entry name" value="Apaf_helical"/>
</dbReference>
<keyword evidence="16" id="KW-1185">Reference proteome</keyword>
<dbReference type="Pfam" id="PF18052">
    <property type="entry name" value="Rx_N"/>
    <property type="match status" value="1"/>
</dbReference>
<dbReference type="Pfam" id="PF00931">
    <property type="entry name" value="NB-ARC"/>
    <property type="match status" value="1"/>
</dbReference>
<dbReference type="GO" id="GO:0043531">
    <property type="term" value="F:ADP binding"/>
    <property type="evidence" value="ECO:0007669"/>
    <property type="project" value="InterPro"/>
</dbReference>
<dbReference type="InterPro" id="IPR055414">
    <property type="entry name" value="LRR_R13L4/SHOC2-like"/>
</dbReference>
<dbReference type="InterPro" id="IPR002182">
    <property type="entry name" value="NB-ARC"/>
</dbReference>
<protein>
    <submittedName>
        <fullName evidence="15">Uncharacterized protein</fullName>
    </submittedName>
</protein>
<dbReference type="Proteomes" id="UP001188597">
    <property type="component" value="Unassembled WGS sequence"/>
</dbReference>
<keyword evidence="4" id="KW-0963">Cytoplasm</keyword>
<keyword evidence="8" id="KW-0547">Nucleotide-binding</keyword>
<feature type="domain" description="Disease resistance protein winged helix" evidence="13">
    <location>
        <begin position="436"/>
        <end position="504"/>
    </location>
</feature>
<evidence type="ECO:0000313" key="15">
    <source>
        <dbReference type="EMBL" id="KAK3001085.1"/>
    </source>
</evidence>
<dbReference type="Gene3D" id="1.20.5.4130">
    <property type="match status" value="1"/>
</dbReference>
<evidence type="ECO:0000259" key="12">
    <source>
        <dbReference type="Pfam" id="PF18052"/>
    </source>
</evidence>
<comment type="caution">
    <text evidence="15">The sequence shown here is derived from an EMBL/GenBank/DDBJ whole genome shotgun (WGS) entry which is preliminary data.</text>
</comment>
<dbReference type="FunFam" id="1.10.8.430:FF:000003">
    <property type="entry name" value="Probable disease resistance protein At5g66910"/>
    <property type="match status" value="1"/>
</dbReference>
<dbReference type="GO" id="GO:0005524">
    <property type="term" value="F:ATP binding"/>
    <property type="evidence" value="ECO:0007669"/>
    <property type="project" value="UniProtKB-KW"/>
</dbReference>
<dbReference type="SUPFAM" id="SSF52058">
    <property type="entry name" value="L domain-like"/>
    <property type="match status" value="1"/>
</dbReference>
<keyword evidence="5" id="KW-0433">Leucine-rich repeat</keyword>
<comment type="function">
    <text evidence="1">Confers resistance to late blight (Phytophthora infestans) races carrying the avirulence gene Avr1. Resistance proteins guard the plant against pathogens that contain an appropriate avirulence protein via an indirect interaction with this avirulence protein. That triggers a defense system including the hypersensitive response, which restricts the pathogen growth.</text>
</comment>
<dbReference type="InterPro" id="IPR041118">
    <property type="entry name" value="Rx_N"/>
</dbReference>
<dbReference type="FunFam" id="1.10.10.10:FF:000322">
    <property type="entry name" value="Probable disease resistance protein At1g63360"/>
    <property type="match status" value="1"/>
</dbReference>
<evidence type="ECO:0000256" key="2">
    <source>
        <dbReference type="ARBA" id="ARBA00004496"/>
    </source>
</evidence>
<feature type="domain" description="NB-ARC" evidence="11">
    <location>
        <begin position="175"/>
        <end position="349"/>
    </location>
</feature>
<keyword evidence="10" id="KW-0067">ATP-binding</keyword>
<dbReference type="GO" id="GO:0009626">
    <property type="term" value="P:plant-type hypersensitive response"/>
    <property type="evidence" value="ECO:0007669"/>
    <property type="project" value="UniProtKB-KW"/>
</dbReference>
<sequence length="882" mass="101017">MVDAFVSLVVQQLGEFAIQKVVFLQGVRKNVEWLRYELGYMQSFIKDAEQKQVRDERVQQWVNDIIYIADEAVDIIDKFTHEIEGVEASKVRCKDYVRTCACICNKDAKSYGIGKEIESLRERVLDITRRREIYDIRSLGSPAEGTSSGLNNRLAMGPLRKATSYTDQRVVGFEDVTQTLLAELLQKDSCRRVVSVYGMGGLGKTTLARKLYNSTSAVHQFPYRAWVCVSQEYKIQDLLGSIIKSLKGGCNEEELKKLDKMKEPDLEQDLHEFLKGRQYLVVIDDIWDKEAWESLRSVFPTDEKGSRIIITTRNKEVAERTAEGSFFLELRFLRREESWDLFCQKAFPGDGKISSCPPAMMELAREMVEKCAGLPLAIVVLGQLLSHKTGPEEWVQVRDHIWLHLENDSAEIRQLFTLSYNDLSPTMKLCFLYLGMFPEDCEIDTGKLTRLWIAEGFIIQSEQRMEDVAEDYINKLLNRGLIQVAGRFWEKVVSCRVHNLLRALTVKKAIEVNFFGIIDEQNARSILDKQNTPAPLLHSRRHAVRDSIDSYFLLRLSYLKVRSLLVFTDTLDLRKWYMYFNMRSLRVLDLGKPLVEVWAIPDSIGELIHLKYLGLNLTGGSMPPAICNLQSLQTLDSYPLFSILELPPQICKLKQLRHLRGCFRDLVNVDSLTNLQTLNYVEYNDSTEIGKLNGCKTSRLVNLRKLAVTDLTSSSSVDFFANLKSLDTLMLQSSIETLPPLKPLSCCARLLYLLLDGEINELLASGSFPECLTSLILSRSKFKEDPMPMLERLNNLRSLELEGVYDGNRIVCSASGFRQLLVIRISDLRELEEWQVEEGAMPVIKGWYIHECNKLKIIPERLKSVPMVAKSKFTRDFAYDVL</sequence>
<feature type="domain" description="Disease resistance R13L4/SHOC-2-like LRR" evidence="14">
    <location>
        <begin position="560"/>
        <end position="845"/>
    </location>
</feature>
<dbReference type="GO" id="GO:0051607">
    <property type="term" value="P:defense response to virus"/>
    <property type="evidence" value="ECO:0007669"/>
    <property type="project" value="UniProtKB-ARBA"/>
</dbReference>
<dbReference type="FunFam" id="3.40.50.300:FF:001091">
    <property type="entry name" value="Probable disease resistance protein At1g61300"/>
    <property type="match status" value="1"/>
</dbReference>
<evidence type="ECO:0000256" key="1">
    <source>
        <dbReference type="ARBA" id="ARBA00002074"/>
    </source>
</evidence>
<evidence type="ECO:0000256" key="4">
    <source>
        <dbReference type="ARBA" id="ARBA00022490"/>
    </source>
</evidence>
<keyword evidence="9" id="KW-0611">Plant defense</keyword>
<dbReference type="Gene3D" id="1.10.10.10">
    <property type="entry name" value="Winged helix-like DNA-binding domain superfamily/Winged helix DNA-binding domain"/>
    <property type="match status" value="1"/>
</dbReference>
<comment type="subcellular location">
    <subcellularLocation>
        <location evidence="2">Cytoplasm</location>
    </subcellularLocation>
</comment>
<dbReference type="PRINTS" id="PR00364">
    <property type="entry name" value="DISEASERSIST"/>
</dbReference>
<evidence type="ECO:0000259" key="14">
    <source>
        <dbReference type="Pfam" id="PF23598"/>
    </source>
</evidence>
<evidence type="ECO:0000256" key="3">
    <source>
        <dbReference type="ARBA" id="ARBA00008894"/>
    </source>
</evidence>
<dbReference type="InterPro" id="IPR044974">
    <property type="entry name" value="Disease_R_plants"/>
</dbReference>
<dbReference type="PANTHER" id="PTHR23155">
    <property type="entry name" value="DISEASE RESISTANCE PROTEIN RP"/>
    <property type="match status" value="1"/>
</dbReference>
<dbReference type="Gene3D" id="1.10.8.430">
    <property type="entry name" value="Helical domain of apoptotic protease-activating factors"/>
    <property type="match status" value="1"/>
</dbReference>
<dbReference type="Gene3D" id="3.40.50.300">
    <property type="entry name" value="P-loop containing nucleotide triphosphate hydrolases"/>
    <property type="match status" value="1"/>
</dbReference>
<organism evidence="15 16">
    <name type="scientific">Escallonia herrerae</name>
    <dbReference type="NCBI Taxonomy" id="1293975"/>
    <lineage>
        <taxon>Eukaryota</taxon>
        <taxon>Viridiplantae</taxon>
        <taxon>Streptophyta</taxon>
        <taxon>Embryophyta</taxon>
        <taxon>Tracheophyta</taxon>
        <taxon>Spermatophyta</taxon>
        <taxon>Magnoliopsida</taxon>
        <taxon>eudicotyledons</taxon>
        <taxon>Gunneridae</taxon>
        <taxon>Pentapetalae</taxon>
        <taxon>asterids</taxon>
        <taxon>campanulids</taxon>
        <taxon>Escalloniales</taxon>
        <taxon>Escalloniaceae</taxon>
        <taxon>Escallonia</taxon>
    </lineage>
</organism>
<evidence type="ECO:0000259" key="13">
    <source>
        <dbReference type="Pfam" id="PF23559"/>
    </source>
</evidence>
<dbReference type="InterPro" id="IPR036388">
    <property type="entry name" value="WH-like_DNA-bd_sf"/>
</dbReference>
<dbReference type="InterPro" id="IPR058922">
    <property type="entry name" value="WHD_DRP"/>
</dbReference>
<dbReference type="InterPro" id="IPR027417">
    <property type="entry name" value="P-loop_NTPase"/>
</dbReference>
<evidence type="ECO:0000256" key="6">
    <source>
        <dbReference type="ARBA" id="ARBA00022667"/>
    </source>
</evidence>
<comment type="similarity">
    <text evidence="3">Belongs to the disease resistance NB-LRR family.</text>
</comment>
<dbReference type="CDD" id="cd14798">
    <property type="entry name" value="RX-CC_like"/>
    <property type="match status" value="1"/>
</dbReference>
<dbReference type="SUPFAM" id="SSF52540">
    <property type="entry name" value="P-loop containing nucleoside triphosphate hydrolases"/>
    <property type="match status" value="1"/>
</dbReference>
<proteinExistence type="inferred from homology"/>
<evidence type="ECO:0000256" key="9">
    <source>
        <dbReference type="ARBA" id="ARBA00022821"/>
    </source>
</evidence>
<dbReference type="EMBL" id="JAVXUP010002852">
    <property type="protein sequence ID" value="KAK3001085.1"/>
    <property type="molecule type" value="Genomic_DNA"/>
</dbReference>